<evidence type="ECO:0000313" key="2">
    <source>
        <dbReference type="Proteomes" id="UP000805193"/>
    </source>
</evidence>
<keyword evidence="2" id="KW-1185">Reference proteome</keyword>
<comment type="caution">
    <text evidence="1">The sequence shown here is derived from an EMBL/GenBank/DDBJ whole genome shotgun (WGS) entry which is preliminary data.</text>
</comment>
<proteinExistence type="predicted"/>
<protein>
    <submittedName>
        <fullName evidence="1">Uncharacterized protein</fullName>
    </submittedName>
</protein>
<evidence type="ECO:0000313" key="1">
    <source>
        <dbReference type="EMBL" id="KAG0443425.1"/>
    </source>
</evidence>
<organism evidence="1 2">
    <name type="scientific">Ixodes persulcatus</name>
    <name type="common">Taiga tick</name>
    <dbReference type="NCBI Taxonomy" id="34615"/>
    <lineage>
        <taxon>Eukaryota</taxon>
        <taxon>Metazoa</taxon>
        <taxon>Ecdysozoa</taxon>
        <taxon>Arthropoda</taxon>
        <taxon>Chelicerata</taxon>
        <taxon>Arachnida</taxon>
        <taxon>Acari</taxon>
        <taxon>Parasitiformes</taxon>
        <taxon>Ixodida</taxon>
        <taxon>Ixodoidea</taxon>
        <taxon>Ixodidae</taxon>
        <taxon>Ixodinae</taxon>
        <taxon>Ixodes</taxon>
    </lineage>
</organism>
<sequence>MGASPGTGDLNYHTTMGILEYIRREESYSPLKSFMNSIEELDEKLRSTDFYSKWQDVVFWSCQFNYRPCVSHCVKTFRAFMNNSISLKTSLSLDLTSTMVVLCHAIRTGDNTDWRFLLDHLGDADTAEKGHVIISALGCSKDAKNLQRYGQGPSLRDTVWYTLQSIRSSDSLNRMEHFYAEKVKSKRNARKLAPTFQSALELARSNMNWVAKNGRTIEKWINGRLADGAAPGA</sequence>
<gene>
    <name evidence="1" type="ORF">HPB47_014937</name>
</gene>
<accession>A0AC60QYB6</accession>
<name>A0AC60QYB6_IXOPE</name>
<reference evidence="1 2" key="1">
    <citation type="journal article" date="2020" name="Cell">
        <title>Large-Scale Comparative Analyses of Tick Genomes Elucidate Their Genetic Diversity and Vector Capacities.</title>
        <authorList>
            <consortium name="Tick Genome and Microbiome Consortium (TIGMIC)"/>
            <person name="Jia N."/>
            <person name="Wang J."/>
            <person name="Shi W."/>
            <person name="Du L."/>
            <person name="Sun Y."/>
            <person name="Zhan W."/>
            <person name="Jiang J.F."/>
            <person name="Wang Q."/>
            <person name="Zhang B."/>
            <person name="Ji P."/>
            <person name="Bell-Sakyi L."/>
            <person name="Cui X.M."/>
            <person name="Yuan T.T."/>
            <person name="Jiang B.G."/>
            <person name="Yang W.F."/>
            <person name="Lam T.T."/>
            <person name="Chang Q.C."/>
            <person name="Ding S.J."/>
            <person name="Wang X.J."/>
            <person name="Zhu J.G."/>
            <person name="Ruan X.D."/>
            <person name="Zhao L."/>
            <person name="Wei J.T."/>
            <person name="Ye R.Z."/>
            <person name="Que T.C."/>
            <person name="Du C.H."/>
            <person name="Zhou Y.H."/>
            <person name="Cheng J.X."/>
            <person name="Dai P.F."/>
            <person name="Guo W.B."/>
            <person name="Han X.H."/>
            <person name="Huang E.J."/>
            <person name="Li L.F."/>
            <person name="Wei W."/>
            <person name="Gao Y.C."/>
            <person name="Liu J.Z."/>
            <person name="Shao H.Z."/>
            <person name="Wang X."/>
            <person name="Wang C.C."/>
            <person name="Yang T.C."/>
            <person name="Huo Q.B."/>
            <person name="Li W."/>
            <person name="Chen H.Y."/>
            <person name="Chen S.E."/>
            <person name="Zhou L.G."/>
            <person name="Ni X.B."/>
            <person name="Tian J.H."/>
            <person name="Sheng Y."/>
            <person name="Liu T."/>
            <person name="Pan Y.S."/>
            <person name="Xia L.Y."/>
            <person name="Li J."/>
            <person name="Zhao F."/>
            <person name="Cao W.C."/>
        </authorList>
    </citation>
    <scope>NUCLEOTIDE SEQUENCE [LARGE SCALE GENOMIC DNA]</scope>
    <source>
        <strain evidence="1">Iper-2018</strain>
    </source>
</reference>
<dbReference type="EMBL" id="JABSTQ010003455">
    <property type="protein sequence ID" value="KAG0443425.1"/>
    <property type="molecule type" value="Genomic_DNA"/>
</dbReference>
<dbReference type="Proteomes" id="UP000805193">
    <property type="component" value="Unassembled WGS sequence"/>
</dbReference>